<dbReference type="GO" id="GO:0008237">
    <property type="term" value="F:metallopeptidase activity"/>
    <property type="evidence" value="ECO:0007669"/>
    <property type="project" value="TreeGrafter"/>
</dbReference>
<dbReference type="EMBL" id="LT598480">
    <property type="protein sequence ID" value="SCV02937.1"/>
    <property type="molecule type" value="Genomic_DNA"/>
</dbReference>
<dbReference type="OrthoDB" id="49605at2759"/>
<feature type="compositionally biased region" description="Acidic residues" evidence="1">
    <location>
        <begin position="224"/>
        <end position="233"/>
    </location>
</feature>
<dbReference type="PANTHER" id="PTHR46622">
    <property type="entry name" value="DNA-DEPENDENT METALLOPROTEASE WSS1"/>
    <property type="match status" value="1"/>
</dbReference>
<protein>
    <submittedName>
        <fullName evidence="3">LAME_0H06414g1_1</fullName>
    </submittedName>
</protein>
<dbReference type="AlphaFoldDB" id="A0A1G4KEI0"/>
<dbReference type="GO" id="GO:0005634">
    <property type="term" value="C:nucleus"/>
    <property type="evidence" value="ECO:0007669"/>
    <property type="project" value="TreeGrafter"/>
</dbReference>
<evidence type="ECO:0000256" key="1">
    <source>
        <dbReference type="SAM" id="MobiDB-lite"/>
    </source>
</evidence>
<keyword evidence="4" id="KW-1185">Reference proteome</keyword>
<dbReference type="InterPro" id="IPR013536">
    <property type="entry name" value="WLM_dom"/>
</dbReference>
<feature type="domain" description="WLM" evidence="2">
    <location>
        <begin position="1"/>
        <end position="203"/>
    </location>
</feature>
<sequence length="248" mass="27554">MTIQRNAHVGKLAVMQRKPNRDYALAILKDIAHQVSLLMRENHFKVGQLVEFYPKNKRLLGMNVNGGSKIMLRLRQPFDEDQFLSREQILGTMLHELAHNVCGPHNAAFYRKLDELMARQWVIEQRGLFDGFVGRGRKLGARPRARIPGFVLGDSSSNNNRGVNVLGGGDDGSGNSGLSGTLESKLRNSAKEMAALAAQQRAKDAQWCGRSKIDEEPDIKELEFIDLDSDDEPGSSASSKEPEVIDLT</sequence>
<dbReference type="GO" id="GO:0006281">
    <property type="term" value="P:DNA repair"/>
    <property type="evidence" value="ECO:0007669"/>
    <property type="project" value="TreeGrafter"/>
</dbReference>
<feature type="region of interest" description="Disordered" evidence="1">
    <location>
        <begin position="161"/>
        <end position="182"/>
    </location>
</feature>
<dbReference type="PANTHER" id="PTHR46622:SF1">
    <property type="entry name" value="DNA-DEPENDENT METALLOPROTEASE WSS1"/>
    <property type="match status" value="1"/>
</dbReference>
<accession>A0A1G4KEI0</accession>
<dbReference type="InterPro" id="IPR053000">
    <property type="entry name" value="WSS1-like_metalloprotease"/>
</dbReference>
<proteinExistence type="predicted"/>
<dbReference type="Pfam" id="PF08325">
    <property type="entry name" value="WLM"/>
    <property type="match status" value="1"/>
</dbReference>
<gene>
    <name evidence="3" type="ORF">LAME_0H06414G</name>
</gene>
<evidence type="ECO:0000313" key="4">
    <source>
        <dbReference type="Proteomes" id="UP000191144"/>
    </source>
</evidence>
<feature type="region of interest" description="Disordered" evidence="1">
    <location>
        <begin position="219"/>
        <end position="248"/>
    </location>
</feature>
<organism evidence="3 4">
    <name type="scientific">Lachancea meyersii CBS 8951</name>
    <dbReference type="NCBI Taxonomy" id="1266667"/>
    <lineage>
        <taxon>Eukaryota</taxon>
        <taxon>Fungi</taxon>
        <taxon>Dikarya</taxon>
        <taxon>Ascomycota</taxon>
        <taxon>Saccharomycotina</taxon>
        <taxon>Saccharomycetes</taxon>
        <taxon>Saccharomycetales</taxon>
        <taxon>Saccharomycetaceae</taxon>
        <taxon>Lachancea</taxon>
    </lineage>
</organism>
<dbReference type="PROSITE" id="PS51397">
    <property type="entry name" value="WLM"/>
    <property type="match status" value="1"/>
</dbReference>
<feature type="compositionally biased region" description="Gly residues" evidence="1">
    <location>
        <begin position="165"/>
        <end position="177"/>
    </location>
</feature>
<reference evidence="4" key="1">
    <citation type="submission" date="2016-03" db="EMBL/GenBank/DDBJ databases">
        <authorList>
            <person name="Devillers Hugo."/>
        </authorList>
    </citation>
    <scope>NUCLEOTIDE SEQUENCE [LARGE SCALE GENOMIC DNA]</scope>
</reference>
<name>A0A1G4KEI0_9SACH</name>
<evidence type="ECO:0000259" key="2">
    <source>
        <dbReference type="PROSITE" id="PS51397"/>
    </source>
</evidence>
<evidence type="ECO:0000313" key="3">
    <source>
        <dbReference type="EMBL" id="SCV02937.1"/>
    </source>
</evidence>
<dbReference type="Proteomes" id="UP000191144">
    <property type="component" value="Chromosome H"/>
</dbReference>